<evidence type="ECO:0000313" key="6">
    <source>
        <dbReference type="EMBL" id="PSN86771.1"/>
    </source>
</evidence>
<protein>
    <recommendedName>
        <fullName evidence="4">Large ribosomal subunit protein eL32</fullName>
    </recommendedName>
    <alternativeName>
        <fullName evidence="5">50S ribosomal protein L32e</fullName>
    </alternativeName>
</protein>
<evidence type="ECO:0000256" key="1">
    <source>
        <dbReference type="ARBA" id="ARBA00008431"/>
    </source>
</evidence>
<dbReference type="InterPro" id="IPR001515">
    <property type="entry name" value="Ribosomal_eL32"/>
</dbReference>
<dbReference type="GO" id="GO:0003735">
    <property type="term" value="F:structural constituent of ribosome"/>
    <property type="evidence" value="ECO:0007669"/>
    <property type="project" value="InterPro"/>
</dbReference>
<name>A0A2R6AK80_9ARCH</name>
<reference evidence="6 7" key="1">
    <citation type="submission" date="2017-04" db="EMBL/GenBank/DDBJ databases">
        <title>Novel microbial lineages endemic to geothermal iron-oxide mats fill important gaps in the evolutionary history of Archaea.</title>
        <authorList>
            <person name="Jay Z.J."/>
            <person name="Beam J.P."/>
            <person name="Dlakic M."/>
            <person name="Rusch D.B."/>
            <person name="Kozubal M.A."/>
            <person name="Inskeep W.P."/>
        </authorList>
    </citation>
    <scope>NUCLEOTIDE SEQUENCE [LARGE SCALE GENOMIC DNA]</scope>
    <source>
        <strain evidence="6">BE_D</strain>
    </source>
</reference>
<keyword evidence="3" id="KW-0687">Ribonucleoprotein</keyword>
<sequence>MEPQMIKKIRAKLRKPEFLRPHYWTRVKLGTSWRKPKGIDNKYRHEFKGYPPNVKIGYRTPKAVRGYHPSGKIPVYVTNESELAKVDPKTQCVILSGRLGAQKFAKLEAMAVEKGILVVNGKQKNVEKGESENA</sequence>
<dbReference type="InterPro" id="IPR036351">
    <property type="entry name" value="Ribosomal_eL32_sf"/>
</dbReference>
<comment type="similarity">
    <text evidence="1">Belongs to the eukaryotic ribosomal protein eL32 family.</text>
</comment>
<dbReference type="PANTHER" id="PTHR23413">
    <property type="entry name" value="60S RIBOSOMAL PROTEIN L32 AND DNA-DIRECTED RNA POLYMERASE II, SUBUNIT N"/>
    <property type="match status" value="1"/>
</dbReference>
<evidence type="ECO:0000256" key="3">
    <source>
        <dbReference type="ARBA" id="ARBA00023274"/>
    </source>
</evidence>
<dbReference type="Pfam" id="PF01655">
    <property type="entry name" value="Ribosomal_L32e"/>
    <property type="match status" value="1"/>
</dbReference>
<dbReference type="GO" id="GO:0006412">
    <property type="term" value="P:translation"/>
    <property type="evidence" value="ECO:0007669"/>
    <property type="project" value="InterPro"/>
</dbReference>
<dbReference type="Proteomes" id="UP000240569">
    <property type="component" value="Unassembled WGS sequence"/>
</dbReference>
<dbReference type="PANTHER" id="PTHR23413:SF1">
    <property type="entry name" value="RIBOSOMAL PROTEIN L32"/>
    <property type="match status" value="1"/>
</dbReference>
<evidence type="ECO:0000256" key="5">
    <source>
        <dbReference type="ARBA" id="ARBA00035377"/>
    </source>
</evidence>
<evidence type="ECO:0000256" key="2">
    <source>
        <dbReference type="ARBA" id="ARBA00022980"/>
    </source>
</evidence>
<dbReference type="NCBIfam" id="NF006332">
    <property type="entry name" value="PRK08562.1"/>
    <property type="match status" value="1"/>
</dbReference>
<dbReference type="GO" id="GO:0022625">
    <property type="term" value="C:cytosolic large ribosomal subunit"/>
    <property type="evidence" value="ECO:0007669"/>
    <property type="project" value="TreeGrafter"/>
</dbReference>
<keyword evidence="2 6" id="KW-0689">Ribosomal protein</keyword>
<organism evidence="6 7">
    <name type="scientific">Candidatus Marsarchaeota G1 archaeon BE_D</name>
    <dbReference type="NCBI Taxonomy" id="1978156"/>
    <lineage>
        <taxon>Archaea</taxon>
        <taxon>Candidatus Marsarchaeota</taxon>
        <taxon>Candidatus Marsarchaeota group 1</taxon>
    </lineage>
</organism>
<accession>A0A2R6AK80</accession>
<dbReference type="SUPFAM" id="SSF52042">
    <property type="entry name" value="Ribosomal protein L32e"/>
    <property type="match status" value="1"/>
</dbReference>
<comment type="caution">
    <text evidence="6">The sequence shown here is derived from an EMBL/GenBank/DDBJ whole genome shotgun (WGS) entry which is preliminary data.</text>
</comment>
<gene>
    <name evidence="6" type="ORF">B9Q02_01000</name>
</gene>
<dbReference type="AlphaFoldDB" id="A0A2R6AK80"/>
<dbReference type="EMBL" id="NEXD01000002">
    <property type="protein sequence ID" value="PSN86771.1"/>
    <property type="molecule type" value="Genomic_DNA"/>
</dbReference>
<dbReference type="InterPro" id="IPR023654">
    <property type="entry name" value="Ribosomal_eL32_arc"/>
</dbReference>
<evidence type="ECO:0000313" key="7">
    <source>
        <dbReference type="Proteomes" id="UP000240569"/>
    </source>
</evidence>
<evidence type="ECO:0000256" key="4">
    <source>
        <dbReference type="ARBA" id="ARBA00035229"/>
    </source>
</evidence>
<proteinExistence type="inferred from homology"/>
<dbReference type="SMART" id="SM01393">
    <property type="entry name" value="Ribosomal_L32e"/>
    <property type="match status" value="1"/>
</dbReference>